<accession>A0A6J4LTZ4</accession>
<protein>
    <submittedName>
        <fullName evidence="1">Uncharacterized protein</fullName>
    </submittedName>
</protein>
<organism evidence="1">
    <name type="scientific">uncultured Nocardioidaceae bacterium</name>
    <dbReference type="NCBI Taxonomy" id="253824"/>
    <lineage>
        <taxon>Bacteria</taxon>
        <taxon>Bacillati</taxon>
        <taxon>Actinomycetota</taxon>
        <taxon>Actinomycetes</taxon>
        <taxon>Propionibacteriales</taxon>
        <taxon>Nocardioidaceae</taxon>
        <taxon>environmental samples</taxon>
    </lineage>
</organism>
<name>A0A6J4LTZ4_9ACTN</name>
<reference evidence="1" key="1">
    <citation type="submission" date="2020-02" db="EMBL/GenBank/DDBJ databases">
        <authorList>
            <person name="Meier V. D."/>
        </authorList>
    </citation>
    <scope>NUCLEOTIDE SEQUENCE</scope>
    <source>
        <strain evidence="1">AVDCRST_MAG29</strain>
    </source>
</reference>
<dbReference type="EMBL" id="CADCUG010000096">
    <property type="protein sequence ID" value="CAA9340813.1"/>
    <property type="molecule type" value="Genomic_DNA"/>
</dbReference>
<evidence type="ECO:0000313" key="1">
    <source>
        <dbReference type="EMBL" id="CAA9340813.1"/>
    </source>
</evidence>
<dbReference type="AlphaFoldDB" id="A0A6J4LTZ4"/>
<sequence>MLLVVVVSALLSSAQDPRWPTECRVNGRTDWCAQPSEAMTHPAMRALVQRFCAQLVQKPASDVVPQPLHALDLAGRGVFATTTGSTDDGAEDALLGTADAFAWVTRAVGGNRDGQVEVRCPDVTPRSPSVRLQLDQLRSTTAAMTDTEGMHLDFAKLAKRSVSSLPHSLRLEVSLGFTTCDTADMDLDNLSPGVMFWCITEAYSQLGQGGYIASFRVVSRPPYFKPVQAG</sequence>
<gene>
    <name evidence="1" type="ORF">AVDCRST_MAG29-1469</name>
</gene>
<proteinExistence type="predicted"/>